<dbReference type="FunCoup" id="F0XM65">
    <property type="interactions" value="52"/>
</dbReference>
<keyword evidence="2" id="KW-0227">DNA damage</keyword>
<protein>
    <submittedName>
        <fullName evidence="6">DNA base-excision repair protein</fullName>
    </submittedName>
</protein>
<dbReference type="Proteomes" id="UP000007796">
    <property type="component" value="Unassembled WGS sequence"/>
</dbReference>
<dbReference type="AlphaFoldDB" id="F0XM65"/>
<dbReference type="STRING" id="655863.F0XM65"/>
<dbReference type="CDD" id="cd00056">
    <property type="entry name" value="ENDO3c"/>
    <property type="match status" value="1"/>
</dbReference>
<dbReference type="GO" id="GO:0032993">
    <property type="term" value="C:protein-DNA complex"/>
    <property type="evidence" value="ECO:0007669"/>
    <property type="project" value="TreeGrafter"/>
</dbReference>
<evidence type="ECO:0000256" key="2">
    <source>
        <dbReference type="ARBA" id="ARBA00022763"/>
    </source>
</evidence>
<dbReference type="Gene3D" id="1.10.340.30">
    <property type="entry name" value="Hypothetical protein, domain 2"/>
    <property type="match status" value="1"/>
</dbReference>
<dbReference type="GO" id="GO:0006307">
    <property type="term" value="P:DNA alkylation repair"/>
    <property type="evidence" value="ECO:0007669"/>
    <property type="project" value="TreeGrafter"/>
</dbReference>
<accession>F0XM65</accession>
<feature type="compositionally biased region" description="Low complexity" evidence="4">
    <location>
        <begin position="50"/>
        <end position="60"/>
    </location>
</feature>
<dbReference type="SUPFAM" id="SSF48150">
    <property type="entry name" value="DNA-glycosylase"/>
    <property type="match status" value="1"/>
</dbReference>
<comment type="similarity">
    <text evidence="1">Belongs to the alkylbase DNA glycosidase AlkA family.</text>
</comment>
<keyword evidence="7" id="KW-1185">Reference proteome</keyword>
<dbReference type="GeneID" id="25979469"/>
<dbReference type="InterPro" id="IPR051912">
    <property type="entry name" value="Alkylbase_DNA_Glycosylase/TA"/>
</dbReference>
<feature type="compositionally biased region" description="Low complexity" evidence="4">
    <location>
        <begin position="82"/>
        <end position="95"/>
    </location>
</feature>
<dbReference type="Gene3D" id="1.10.1670.40">
    <property type="match status" value="1"/>
</dbReference>
<dbReference type="InParanoid" id="F0XM65"/>
<keyword evidence="3" id="KW-0234">DNA repair</keyword>
<dbReference type="Pfam" id="PF00730">
    <property type="entry name" value="HhH-GPD"/>
    <property type="match status" value="1"/>
</dbReference>
<dbReference type="InterPro" id="IPR003265">
    <property type="entry name" value="HhH-GPD_domain"/>
</dbReference>
<feature type="domain" description="HhH-GPD" evidence="5">
    <location>
        <begin position="207"/>
        <end position="386"/>
    </location>
</feature>
<evidence type="ECO:0000313" key="6">
    <source>
        <dbReference type="EMBL" id="EFX01134.1"/>
    </source>
</evidence>
<dbReference type="HOGENOM" id="CLU_000445_72_0_1"/>
<name>F0XM65_GROCL</name>
<evidence type="ECO:0000256" key="4">
    <source>
        <dbReference type="SAM" id="MobiDB-lite"/>
    </source>
</evidence>
<dbReference type="GO" id="GO:0006285">
    <property type="term" value="P:base-excision repair, AP site formation"/>
    <property type="evidence" value="ECO:0007669"/>
    <property type="project" value="TreeGrafter"/>
</dbReference>
<feature type="region of interest" description="Disordered" evidence="4">
    <location>
        <begin position="1"/>
        <end position="111"/>
    </location>
</feature>
<dbReference type="PANTHER" id="PTHR43003:SF5">
    <property type="entry name" value="DNA-3-METHYLADENINE GLYCOSYLASE"/>
    <property type="match status" value="1"/>
</dbReference>
<dbReference type="OrthoDB" id="415889at2759"/>
<dbReference type="FunFam" id="1.10.340.30:FF:000004">
    <property type="entry name" value="DNA-3-methyladenine glycosylase II"/>
    <property type="match status" value="1"/>
</dbReference>
<organism evidence="7">
    <name type="scientific">Grosmannia clavigera (strain kw1407 / UAMH 11150)</name>
    <name type="common">Blue stain fungus</name>
    <name type="synonym">Graphiocladiella clavigera</name>
    <dbReference type="NCBI Taxonomy" id="655863"/>
    <lineage>
        <taxon>Eukaryota</taxon>
        <taxon>Fungi</taxon>
        <taxon>Dikarya</taxon>
        <taxon>Ascomycota</taxon>
        <taxon>Pezizomycotina</taxon>
        <taxon>Sordariomycetes</taxon>
        <taxon>Sordariomycetidae</taxon>
        <taxon>Ophiostomatales</taxon>
        <taxon>Ophiostomataceae</taxon>
        <taxon>Leptographium</taxon>
    </lineage>
</organism>
<gene>
    <name evidence="6" type="ORF">CMQ_6076</name>
</gene>
<dbReference type="RefSeq" id="XP_014170616.1">
    <property type="nucleotide sequence ID" value="XM_014315141.1"/>
</dbReference>
<dbReference type="GO" id="GO:0005634">
    <property type="term" value="C:nucleus"/>
    <property type="evidence" value="ECO:0007669"/>
    <property type="project" value="TreeGrafter"/>
</dbReference>
<evidence type="ECO:0000256" key="1">
    <source>
        <dbReference type="ARBA" id="ARBA00010817"/>
    </source>
</evidence>
<dbReference type="InterPro" id="IPR011257">
    <property type="entry name" value="DNA_glycosylase"/>
</dbReference>
<reference evidence="6 7" key="1">
    <citation type="journal article" date="2011" name="Proc. Natl. Acad. Sci. U.S.A.">
        <title>Genome and transcriptome analyses of the mountain pine beetle-fungal symbiont Grosmannia clavigera, a lodgepole pine pathogen.</title>
        <authorList>
            <person name="DiGuistini S."/>
            <person name="Wang Y."/>
            <person name="Liao N.Y."/>
            <person name="Taylor G."/>
            <person name="Tanguay P."/>
            <person name="Feau N."/>
            <person name="Henrissat B."/>
            <person name="Chan S.K."/>
            <person name="Hesse-Orce U."/>
            <person name="Alamouti S.M."/>
            <person name="Tsui C.K.M."/>
            <person name="Docking R.T."/>
            <person name="Levasseur A."/>
            <person name="Haridas S."/>
            <person name="Robertson G."/>
            <person name="Birol I."/>
            <person name="Holt R.A."/>
            <person name="Marra M.A."/>
            <person name="Hamelin R.C."/>
            <person name="Hirst M."/>
            <person name="Jones S.J.M."/>
            <person name="Bohlmann J."/>
            <person name="Breuil C."/>
        </authorList>
    </citation>
    <scope>NUCLEOTIDE SEQUENCE [LARGE SCALE GENOMIC DNA]</scope>
    <source>
        <strain evidence="7">kw1407 / UAMH 11150</strain>
    </source>
</reference>
<evidence type="ECO:0000259" key="5">
    <source>
        <dbReference type="SMART" id="SM00478"/>
    </source>
</evidence>
<dbReference type="PANTHER" id="PTHR43003">
    <property type="entry name" value="DNA-3-METHYLADENINE GLYCOSYLASE"/>
    <property type="match status" value="1"/>
</dbReference>
<dbReference type="EMBL" id="GL629794">
    <property type="protein sequence ID" value="EFX01134.1"/>
    <property type="molecule type" value="Genomic_DNA"/>
</dbReference>
<sequence>MTSLRRSSRLKGAVADEGVAANDALATDTASSIPAVPRARKRKSVAMTFAEPEPAASPARPSTPPPPESPRKRRGRPSSTKDNTTNASVTSTATDSPSTPRTKPRHATVSRLADPKATNAPLLSPETSRLIVVSRFDSKSRSLAAGEAIDDSQQITTDNILQVACEHLIAVDPRMKPLIDMHYCAAFSPESLAKKVDPFESLASSIISQQVSGAAAKAIKGRFIALFSDPGGTGGEAEVAVPVRFPHPSQVAVMPLDRLRTAGLSQRKAEYVQGLAEKFASGELSAQLLAEAPYETLVERLVAVRGLGLWSVEMFAMFGLKRMDVFSVGDLGVQRGMAAFAGRNVAKLKSGKGKWKYMKDTEMQTIAEPFRPYRSVFMWYMWRTEMTDVSTLES</sequence>
<dbReference type="eggNOG" id="KOG1918">
    <property type="taxonomic scope" value="Eukaryota"/>
</dbReference>
<evidence type="ECO:0000256" key="3">
    <source>
        <dbReference type="ARBA" id="ARBA00023204"/>
    </source>
</evidence>
<evidence type="ECO:0000313" key="7">
    <source>
        <dbReference type="Proteomes" id="UP000007796"/>
    </source>
</evidence>
<dbReference type="GO" id="GO:0032131">
    <property type="term" value="F:alkylated DNA binding"/>
    <property type="evidence" value="ECO:0007669"/>
    <property type="project" value="TreeGrafter"/>
</dbReference>
<dbReference type="SMART" id="SM00478">
    <property type="entry name" value="ENDO3c"/>
    <property type="match status" value="1"/>
</dbReference>
<proteinExistence type="inferred from homology"/>
<dbReference type="GO" id="GO:0008725">
    <property type="term" value="F:DNA-3-methyladenine glycosylase activity"/>
    <property type="evidence" value="ECO:0007669"/>
    <property type="project" value="TreeGrafter"/>
</dbReference>
<dbReference type="GO" id="GO:0043916">
    <property type="term" value="F:DNA-7-methylguanine glycosylase activity"/>
    <property type="evidence" value="ECO:0007669"/>
    <property type="project" value="TreeGrafter"/>
</dbReference>